<organism evidence="2 3">
    <name type="scientific">Alicyclobacillus fastidiosus</name>
    <dbReference type="NCBI Taxonomy" id="392011"/>
    <lineage>
        <taxon>Bacteria</taxon>
        <taxon>Bacillati</taxon>
        <taxon>Bacillota</taxon>
        <taxon>Bacilli</taxon>
        <taxon>Bacillales</taxon>
        <taxon>Alicyclobacillaceae</taxon>
        <taxon>Alicyclobacillus</taxon>
    </lineage>
</organism>
<dbReference type="PANTHER" id="PTHR41307:SF1">
    <property type="entry name" value="MEMBRANE PROTEIN"/>
    <property type="match status" value="1"/>
</dbReference>
<dbReference type="RefSeq" id="WP_268006229.1">
    <property type="nucleotide sequence ID" value="NZ_BSUT01000001.1"/>
</dbReference>
<keyword evidence="1" id="KW-0472">Membrane</keyword>
<feature type="transmembrane region" description="Helical" evidence="1">
    <location>
        <begin position="135"/>
        <end position="157"/>
    </location>
</feature>
<dbReference type="Gene3D" id="1.10.1900.10">
    <property type="entry name" value="c-terminal domain of poly(a) binding protein"/>
    <property type="match status" value="1"/>
</dbReference>
<keyword evidence="1" id="KW-1133">Transmembrane helix</keyword>
<gene>
    <name evidence="2" type="ORF">NZD89_02225</name>
</gene>
<keyword evidence="3" id="KW-1185">Reference proteome</keyword>
<name>A0ABY6ZHJ0_9BACL</name>
<proteinExistence type="predicted"/>
<reference evidence="2" key="1">
    <citation type="submission" date="2022-08" db="EMBL/GenBank/DDBJ databases">
        <title>Alicyclobacillus fastidiosus DSM 17978, complete genome.</title>
        <authorList>
            <person name="Wang Q."/>
            <person name="Cai R."/>
            <person name="Wang Z."/>
        </authorList>
    </citation>
    <scope>NUCLEOTIDE SEQUENCE</scope>
    <source>
        <strain evidence="2">DSM 17978</strain>
    </source>
</reference>
<keyword evidence="1" id="KW-0812">Transmembrane</keyword>
<accession>A0ABY6ZHJ0</accession>
<feature type="transmembrane region" description="Helical" evidence="1">
    <location>
        <begin position="178"/>
        <end position="195"/>
    </location>
</feature>
<feature type="transmembrane region" description="Helical" evidence="1">
    <location>
        <begin position="94"/>
        <end position="115"/>
    </location>
</feature>
<dbReference type="EMBL" id="CP104067">
    <property type="protein sequence ID" value="WAH42345.1"/>
    <property type="molecule type" value="Genomic_DNA"/>
</dbReference>
<evidence type="ECO:0008006" key="4">
    <source>
        <dbReference type="Google" id="ProtNLM"/>
    </source>
</evidence>
<protein>
    <recommendedName>
        <fullName evidence="4">DUF1129 family protein</fullName>
    </recommendedName>
</protein>
<evidence type="ECO:0000313" key="2">
    <source>
        <dbReference type="EMBL" id="WAH42345.1"/>
    </source>
</evidence>
<evidence type="ECO:0000256" key="1">
    <source>
        <dbReference type="SAM" id="Phobius"/>
    </source>
</evidence>
<feature type="transmembrane region" description="Helical" evidence="1">
    <location>
        <begin position="210"/>
        <end position="230"/>
    </location>
</feature>
<evidence type="ECO:0000313" key="3">
    <source>
        <dbReference type="Proteomes" id="UP001164761"/>
    </source>
</evidence>
<dbReference type="SUPFAM" id="SSF158560">
    <property type="entry name" value="BH3980-like"/>
    <property type="match status" value="1"/>
</dbReference>
<dbReference type="PANTHER" id="PTHR41307">
    <property type="entry name" value="MEMBRANE PROTEIN-RELATED"/>
    <property type="match status" value="1"/>
</dbReference>
<sequence>MTKIKQIQRSNNKLTRNLTPENRKIMTDMVVYLRVSKISDDRLELIRQDLLDMAMAAQERNESLTEVFGGDYKSFCDEIIANVKPERLKKFVKGLPYLLSTFALLAILNLVSSQYFRQFIHEVKNHSDINYEYPITLGFIVNTVVIFAVAVVIVQLIGKFSFRTDDFLAKFHRLPTMVKFLVGGLLGLAVWGYLFETFTWHNYIIFHINIWVYLAFIVPLFAVWVYYFAFPKSFSGHR</sequence>
<dbReference type="Proteomes" id="UP001164761">
    <property type="component" value="Chromosome"/>
</dbReference>